<dbReference type="Gene3D" id="3.30.70.1450">
    <property type="entry name" value="Regulator of K+ conductance, C-terminal domain"/>
    <property type="match status" value="1"/>
</dbReference>
<keyword evidence="3" id="KW-1185">Reference proteome</keyword>
<dbReference type="Proteomes" id="UP000431080">
    <property type="component" value="Unassembled WGS sequence"/>
</dbReference>
<dbReference type="PIRSF" id="PIRSF005028">
    <property type="entry name" value="KhtT"/>
    <property type="match status" value="1"/>
</dbReference>
<dbReference type="Pfam" id="PF25991">
    <property type="entry name" value="KhtT_N"/>
    <property type="match status" value="1"/>
</dbReference>
<comment type="caution">
    <text evidence="2">The sequence shown here is derived from an EMBL/GenBank/DDBJ whole genome shotgun (WGS) entry which is preliminary data.</text>
</comment>
<dbReference type="SUPFAM" id="SSF116726">
    <property type="entry name" value="TrkA C-terminal domain-like"/>
    <property type="match status" value="1"/>
</dbReference>
<evidence type="ECO:0000313" key="3">
    <source>
        <dbReference type="Proteomes" id="UP000431080"/>
    </source>
</evidence>
<dbReference type="Pfam" id="PF02080">
    <property type="entry name" value="TrkA_C"/>
    <property type="match status" value="1"/>
</dbReference>
<dbReference type="AlphaFoldDB" id="A0A6I2FEX8"/>
<feature type="domain" description="RCK C-terminal" evidence="1">
    <location>
        <begin position="73"/>
        <end position="156"/>
    </location>
</feature>
<dbReference type="InterPro" id="IPR036721">
    <property type="entry name" value="RCK_C_sf"/>
</dbReference>
<dbReference type="GO" id="GO:0006813">
    <property type="term" value="P:potassium ion transport"/>
    <property type="evidence" value="ECO:0007669"/>
    <property type="project" value="InterPro"/>
</dbReference>
<name>A0A6I2FEX8_9MICO</name>
<evidence type="ECO:0000313" key="2">
    <source>
        <dbReference type="EMBL" id="MRG61260.1"/>
    </source>
</evidence>
<dbReference type="RefSeq" id="WP_153685693.1">
    <property type="nucleotide sequence ID" value="NZ_WJIF01000011.1"/>
</dbReference>
<dbReference type="GO" id="GO:0008324">
    <property type="term" value="F:monoatomic cation transmembrane transporter activity"/>
    <property type="evidence" value="ECO:0007669"/>
    <property type="project" value="InterPro"/>
</dbReference>
<reference evidence="2 3" key="1">
    <citation type="submission" date="2019-10" db="EMBL/GenBank/DDBJ databases">
        <authorList>
            <person name="Nie G."/>
            <person name="Ming H."/>
            <person name="Yi B."/>
        </authorList>
    </citation>
    <scope>NUCLEOTIDE SEQUENCE [LARGE SCALE GENOMIC DNA]</scope>
    <source>
        <strain evidence="2 3">CFH 90414</strain>
    </source>
</reference>
<accession>A0A6I2FEX8</accession>
<gene>
    <name evidence="2" type="ORF">GE115_15500</name>
</gene>
<proteinExistence type="predicted"/>
<dbReference type="EMBL" id="WJIF01000011">
    <property type="protein sequence ID" value="MRG61260.1"/>
    <property type="molecule type" value="Genomic_DNA"/>
</dbReference>
<organism evidence="2 3">
    <name type="scientific">Agromyces agglutinans</name>
    <dbReference type="NCBI Taxonomy" id="2662258"/>
    <lineage>
        <taxon>Bacteria</taxon>
        <taxon>Bacillati</taxon>
        <taxon>Actinomycetota</taxon>
        <taxon>Actinomycetes</taxon>
        <taxon>Micrococcales</taxon>
        <taxon>Microbacteriaceae</taxon>
        <taxon>Agromyces</taxon>
    </lineage>
</organism>
<dbReference type="InterPro" id="IPR006037">
    <property type="entry name" value="RCK_C"/>
</dbReference>
<evidence type="ECO:0000259" key="1">
    <source>
        <dbReference type="PROSITE" id="PS51202"/>
    </source>
</evidence>
<dbReference type="InterPro" id="IPR026278">
    <property type="entry name" value="KhtT"/>
</dbReference>
<dbReference type="InterPro" id="IPR058776">
    <property type="entry name" value="KhtT-like_N"/>
</dbReference>
<dbReference type="PROSITE" id="PS51202">
    <property type="entry name" value="RCK_C"/>
    <property type="match status" value="1"/>
</dbReference>
<protein>
    <recommendedName>
        <fullName evidence="1">RCK C-terminal domain-containing protein</fullName>
    </recommendedName>
</protein>
<sequence length="163" mass="17046">MVEVRRVDLPGVGVLHSFTTSAGIEVSVIAHRMGSRDLVTRLAGEEHAVASLRLDEDEARVLADLLGGTRIVEAIAELVDLPGVPIGWVTVDRDDALAGKTLGSLHLPDGVSIVALVRDDDAVPSPPGDRVVLAGDILVAVGPDEGVQRVFREVASGYGTVES</sequence>